<dbReference type="PANTHER" id="PTHR34773">
    <property type="entry name" value="FLAGELLAR SECRETION CHAPERONE FLIS"/>
    <property type="match status" value="1"/>
</dbReference>
<evidence type="ECO:0000256" key="4">
    <source>
        <dbReference type="ARBA" id="ARBA00022795"/>
    </source>
</evidence>
<keyword evidence="7" id="KW-1185">Reference proteome</keyword>
<keyword evidence="3" id="KW-0963">Cytoplasm</keyword>
<dbReference type="InterPro" id="IPR036584">
    <property type="entry name" value="FliS_sf"/>
</dbReference>
<accession>A0ABP7HQD4</accession>
<protein>
    <recommendedName>
        <fullName evidence="8">Flagellar export chaperone FliS</fullName>
    </recommendedName>
</protein>
<dbReference type="NCBIfam" id="TIGR00208">
    <property type="entry name" value="fliS"/>
    <property type="match status" value="1"/>
</dbReference>
<dbReference type="Pfam" id="PF02561">
    <property type="entry name" value="FliS"/>
    <property type="match status" value="1"/>
</dbReference>
<reference evidence="7" key="1">
    <citation type="journal article" date="2019" name="Int. J. Syst. Evol. Microbiol.">
        <title>The Global Catalogue of Microorganisms (GCM) 10K type strain sequencing project: providing services to taxonomists for standard genome sequencing and annotation.</title>
        <authorList>
            <consortium name="The Broad Institute Genomics Platform"/>
            <consortium name="The Broad Institute Genome Sequencing Center for Infectious Disease"/>
            <person name="Wu L."/>
            <person name="Ma J."/>
        </authorList>
    </citation>
    <scope>NUCLEOTIDE SEQUENCE [LARGE SCALE GENOMIC DNA]</scope>
    <source>
        <strain evidence="7">JCM 16953</strain>
    </source>
</reference>
<evidence type="ECO:0000313" key="6">
    <source>
        <dbReference type="EMBL" id="GAA3801792.1"/>
    </source>
</evidence>
<sequence>MTYPTSARAAYVGNSVSTASPARLLVMLVERLVLDVERGLRAQVDGDWPEAHQQLLHAQDIVNELQASLDVDLMPAGTELASLYEYLRRRLVTANVRRDPDTTHEALLIARQLCDTWRQAAMAAALS</sequence>
<evidence type="ECO:0000256" key="3">
    <source>
        <dbReference type="ARBA" id="ARBA00022490"/>
    </source>
</evidence>
<dbReference type="InterPro" id="IPR003713">
    <property type="entry name" value="FliS"/>
</dbReference>
<dbReference type="RefSeq" id="WP_344771791.1">
    <property type="nucleotide sequence ID" value="NZ_BAABAH010000001.1"/>
</dbReference>
<proteinExistence type="inferred from homology"/>
<dbReference type="Proteomes" id="UP001501821">
    <property type="component" value="Unassembled WGS sequence"/>
</dbReference>
<keyword evidence="4" id="KW-1005">Bacterial flagellum biogenesis</keyword>
<comment type="caution">
    <text evidence="6">The sequence shown here is derived from an EMBL/GenBank/DDBJ whole genome shotgun (WGS) entry which is preliminary data.</text>
</comment>
<evidence type="ECO:0000256" key="2">
    <source>
        <dbReference type="ARBA" id="ARBA00008787"/>
    </source>
</evidence>
<evidence type="ECO:0000313" key="7">
    <source>
        <dbReference type="Proteomes" id="UP001501821"/>
    </source>
</evidence>
<comment type="similarity">
    <text evidence="2">Belongs to the FliS family.</text>
</comment>
<gene>
    <name evidence="6" type="ORF">GCM10022242_00940</name>
</gene>
<organism evidence="6 7">
    <name type="scientific">Nocardioides panacisoli</name>
    <dbReference type="NCBI Taxonomy" id="627624"/>
    <lineage>
        <taxon>Bacteria</taxon>
        <taxon>Bacillati</taxon>
        <taxon>Actinomycetota</taxon>
        <taxon>Actinomycetes</taxon>
        <taxon>Propionibacteriales</taxon>
        <taxon>Nocardioidaceae</taxon>
        <taxon>Nocardioides</taxon>
    </lineage>
</organism>
<dbReference type="EMBL" id="BAABAH010000001">
    <property type="protein sequence ID" value="GAA3801792.1"/>
    <property type="molecule type" value="Genomic_DNA"/>
</dbReference>
<dbReference type="Gene3D" id="1.20.120.340">
    <property type="entry name" value="Flagellar protein FliS"/>
    <property type="match status" value="1"/>
</dbReference>
<evidence type="ECO:0000256" key="5">
    <source>
        <dbReference type="ARBA" id="ARBA00023186"/>
    </source>
</evidence>
<keyword evidence="5" id="KW-0143">Chaperone</keyword>
<name>A0ABP7HQD4_9ACTN</name>
<evidence type="ECO:0000256" key="1">
    <source>
        <dbReference type="ARBA" id="ARBA00004514"/>
    </source>
</evidence>
<comment type="subcellular location">
    <subcellularLocation>
        <location evidence="1">Cytoplasm</location>
        <location evidence="1">Cytosol</location>
    </subcellularLocation>
</comment>
<dbReference type="SUPFAM" id="SSF101116">
    <property type="entry name" value="Flagellar export chaperone FliS"/>
    <property type="match status" value="1"/>
</dbReference>
<dbReference type="CDD" id="cd16098">
    <property type="entry name" value="FliS"/>
    <property type="match status" value="1"/>
</dbReference>
<dbReference type="PANTHER" id="PTHR34773:SF1">
    <property type="entry name" value="FLAGELLAR SECRETION CHAPERONE FLIS"/>
    <property type="match status" value="1"/>
</dbReference>
<evidence type="ECO:0008006" key="8">
    <source>
        <dbReference type="Google" id="ProtNLM"/>
    </source>
</evidence>